<dbReference type="AlphaFoldDB" id="A0A328VNK2"/>
<dbReference type="GO" id="GO:0005524">
    <property type="term" value="F:ATP binding"/>
    <property type="evidence" value="ECO:0007669"/>
    <property type="project" value="UniProtKB-KW"/>
</dbReference>
<dbReference type="RefSeq" id="WP_112432356.1">
    <property type="nucleotide sequence ID" value="NZ_MCIF01000002.1"/>
</dbReference>
<dbReference type="SMART" id="SM00382">
    <property type="entry name" value="AAA"/>
    <property type="match status" value="1"/>
</dbReference>
<dbReference type="PANTHER" id="PTHR43820:SF4">
    <property type="entry name" value="HIGH-AFFINITY BRANCHED-CHAIN AMINO ACID TRANSPORT ATP-BINDING PROTEIN LIVF"/>
    <property type="match status" value="1"/>
</dbReference>
<evidence type="ECO:0000259" key="6">
    <source>
        <dbReference type="PROSITE" id="PS50893"/>
    </source>
</evidence>
<sequence length="243" mass="26587">MPELLQLQQVSGGYHGRTVVHEVSLSIAEGEAVAAVGANGAGKTTLLRLIMGQLPLSGGQVFFAGRDLARLPPFERVRLGIGYVPEGRALFPEMTVEENLEIGAYRASRADLRQRLAYIYQIFPKLQRLRQTRCRLLSGGEQQMVTVGRALMTHPRLLILDEPSTGLAPRVVGELYQALRALHAGGLTVFVVEQNAYAALRFAQRGYVFEDGHITRVAPAAELLHDPRLVESYVGRASPMASS</sequence>
<dbReference type="OrthoDB" id="9779136at2"/>
<protein>
    <recommendedName>
        <fullName evidence="6">ABC transporter domain-containing protein</fullName>
    </recommendedName>
</protein>
<dbReference type="PANTHER" id="PTHR43820">
    <property type="entry name" value="HIGH-AFFINITY BRANCHED-CHAIN AMINO ACID TRANSPORT ATP-BINDING PROTEIN LIVF"/>
    <property type="match status" value="1"/>
</dbReference>
<dbReference type="InterPro" id="IPR017871">
    <property type="entry name" value="ABC_transporter-like_CS"/>
</dbReference>
<dbReference type="PROSITE" id="PS50893">
    <property type="entry name" value="ABC_TRANSPORTER_2"/>
    <property type="match status" value="1"/>
</dbReference>
<dbReference type="InterPro" id="IPR003439">
    <property type="entry name" value="ABC_transporter-like_ATP-bd"/>
</dbReference>
<dbReference type="GO" id="GO:0016887">
    <property type="term" value="F:ATP hydrolysis activity"/>
    <property type="evidence" value="ECO:0007669"/>
    <property type="project" value="InterPro"/>
</dbReference>
<dbReference type="PROSITE" id="PS00211">
    <property type="entry name" value="ABC_TRANSPORTER_1"/>
    <property type="match status" value="1"/>
</dbReference>
<dbReference type="SUPFAM" id="SSF52540">
    <property type="entry name" value="P-loop containing nucleoside triphosphate hydrolases"/>
    <property type="match status" value="1"/>
</dbReference>
<dbReference type="Pfam" id="PF00005">
    <property type="entry name" value="ABC_tran"/>
    <property type="match status" value="1"/>
</dbReference>
<keyword evidence="8" id="KW-1185">Reference proteome</keyword>
<name>A0A328VNK2_9CHLR</name>
<evidence type="ECO:0000256" key="3">
    <source>
        <dbReference type="ARBA" id="ARBA00022741"/>
    </source>
</evidence>
<keyword evidence="2" id="KW-0813">Transport</keyword>
<accession>A0A328VNK2</accession>
<dbReference type="GO" id="GO:0015658">
    <property type="term" value="F:branched-chain amino acid transmembrane transporter activity"/>
    <property type="evidence" value="ECO:0007669"/>
    <property type="project" value="TreeGrafter"/>
</dbReference>
<gene>
    <name evidence="7" type="ORF">A4R35_19390</name>
</gene>
<keyword evidence="5" id="KW-0029">Amino-acid transport</keyword>
<dbReference type="EMBL" id="MCIF01000002">
    <property type="protein sequence ID" value="RAQ97712.1"/>
    <property type="molecule type" value="Genomic_DNA"/>
</dbReference>
<dbReference type="InterPro" id="IPR003593">
    <property type="entry name" value="AAA+_ATPase"/>
</dbReference>
<comment type="similarity">
    <text evidence="1">Belongs to the ABC transporter superfamily.</text>
</comment>
<dbReference type="Gene3D" id="3.40.50.300">
    <property type="entry name" value="P-loop containing nucleotide triphosphate hydrolases"/>
    <property type="match status" value="1"/>
</dbReference>
<evidence type="ECO:0000313" key="7">
    <source>
        <dbReference type="EMBL" id="RAQ97712.1"/>
    </source>
</evidence>
<dbReference type="GO" id="GO:0015807">
    <property type="term" value="P:L-amino acid transport"/>
    <property type="evidence" value="ECO:0007669"/>
    <property type="project" value="TreeGrafter"/>
</dbReference>
<dbReference type="InterPro" id="IPR052156">
    <property type="entry name" value="BCAA_Transport_ATP-bd_LivF"/>
</dbReference>
<evidence type="ECO:0000313" key="8">
    <source>
        <dbReference type="Proteomes" id="UP000248706"/>
    </source>
</evidence>
<dbReference type="CDD" id="cd03224">
    <property type="entry name" value="ABC_TM1139_LivF_branched"/>
    <property type="match status" value="1"/>
</dbReference>
<organism evidence="7 8">
    <name type="scientific">Thermogemmatispora tikiterensis</name>
    <dbReference type="NCBI Taxonomy" id="1825093"/>
    <lineage>
        <taxon>Bacteria</taxon>
        <taxon>Bacillati</taxon>
        <taxon>Chloroflexota</taxon>
        <taxon>Ktedonobacteria</taxon>
        <taxon>Thermogemmatisporales</taxon>
        <taxon>Thermogemmatisporaceae</taxon>
        <taxon>Thermogemmatispora</taxon>
    </lineage>
</organism>
<dbReference type="InterPro" id="IPR027417">
    <property type="entry name" value="P-loop_NTPase"/>
</dbReference>
<keyword evidence="3" id="KW-0547">Nucleotide-binding</keyword>
<keyword evidence="4" id="KW-0067">ATP-binding</keyword>
<comment type="caution">
    <text evidence="7">The sequence shown here is derived from an EMBL/GenBank/DDBJ whole genome shotgun (WGS) entry which is preliminary data.</text>
</comment>
<evidence type="ECO:0000256" key="5">
    <source>
        <dbReference type="ARBA" id="ARBA00022970"/>
    </source>
</evidence>
<reference evidence="7 8" key="1">
    <citation type="submission" date="2016-08" db="EMBL/GenBank/DDBJ databases">
        <title>Analysis of Carbohydrate Active Enzymes in Thermogemmatispora T81 Reveals Carbohydrate Degradation Ability.</title>
        <authorList>
            <person name="Tomazini A."/>
            <person name="Lal S."/>
            <person name="Stott M."/>
            <person name="Henrissat B."/>
            <person name="Polikarpov I."/>
            <person name="Sparling R."/>
            <person name="Levin D.B."/>
        </authorList>
    </citation>
    <scope>NUCLEOTIDE SEQUENCE [LARGE SCALE GENOMIC DNA]</scope>
    <source>
        <strain evidence="7 8">T81</strain>
    </source>
</reference>
<feature type="domain" description="ABC transporter" evidence="6">
    <location>
        <begin position="5"/>
        <end position="236"/>
    </location>
</feature>
<proteinExistence type="inferred from homology"/>
<evidence type="ECO:0000256" key="2">
    <source>
        <dbReference type="ARBA" id="ARBA00022448"/>
    </source>
</evidence>
<evidence type="ECO:0000256" key="4">
    <source>
        <dbReference type="ARBA" id="ARBA00022840"/>
    </source>
</evidence>
<evidence type="ECO:0000256" key="1">
    <source>
        <dbReference type="ARBA" id="ARBA00005417"/>
    </source>
</evidence>
<dbReference type="Proteomes" id="UP000248706">
    <property type="component" value="Unassembled WGS sequence"/>
</dbReference>